<dbReference type="InterPro" id="IPR014875">
    <property type="entry name" value="Mor_transcription_activator"/>
</dbReference>
<name>A0A811GF22_9GAMM</name>
<proteinExistence type="predicted"/>
<evidence type="ECO:0000313" key="3">
    <source>
        <dbReference type="Proteomes" id="UP000489961"/>
    </source>
</evidence>
<dbReference type="AlphaFoldDB" id="A0A811GF22"/>
<dbReference type="InterPro" id="IPR009057">
    <property type="entry name" value="Homeodomain-like_sf"/>
</dbReference>
<dbReference type="Proteomes" id="UP000489961">
    <property type="component" value="Unassembled WGS sequence"/>
</dbReference>
<reference evidence="2 3" key="1">
    <citation type="submission" date="2020-02" db="EMBL/GenBank/DDBJ databases">
        <authorList>
            <person name="Chaudhuri R."/>
        </authorList>
    </citation>
    <scope>NUCLEOTIDE SEQUENCE [LARGE SCALE GENOMIC DNA]</scope>
    <source>
        <strain evidence="2">SFB21</strain>
    </source>
</reference>
<accession>A0A811GF22</accession>
<sequence>MKQDEYLDKLPENLRLIIQLTDYRTAMILIKHYGGSDYSFPPLKSISESHELAELLGFNNLKKLCQFWNGDTVYIPKSDRYLGILRDKRIEQDLEELGASSNIQRELAKKYNVTTRWIRSVRKNQVSKTPAVSKYDRQLDMFAC</sequence>
<protein>
    <submittedName>
        <fullName evidence="2">Mor transcription activator family protein</fullName>
    </submittedName>
</protein>
<dbReference type="EMBL" id="CADDTS010000049">
    <property type="protein sequence ID" value="CAB1222416.1"/>
    <property type="molecule type" value="Genomic_DNA"/>
</dbReference>
<dbReference type="Pfam" id="PF08765">
    <property type="entry name" value="Mor"/>
    <property type="match status" value="1"/>
</dbReference>
<dbReference type="RefSeq" id="WP_174560801.1">
    <property type="nucleotide sequence ID" value="NZ_CADDTS010000049.1"/>
</dbReference>
<organism evidence="2 3">
    <name type="scientific">Acinetobacter bouvetii</name>
    <dbReference type="NCBI Taxonomy" id="202951"/>
    <lineage>
        <taxon>Bacteria</taxon>
        <taxon>Pseudomonadati</taxon>
        <taxon>Pseudomonadota</taxon>
        <taxon>Gammaproteobacteria</taxon>
        <taxon>Moraxellales</taxon>
        <taxon>Moraxellaceae</taxon>
        <taxon>Acinetobacter</taxon>
    </lineage>
</organism>
<evidence type="ECO:0000313" key="2">
    <source>
        <dbReference type="EMBL" id="CAB1222416.1"/>
    </source>
</evidence>
<comment type="caution">
    <text evidence="2">The sequence shown here is derived from an EMBL/GenBank/DDBJ whole genome shotgun (WGS) entry which is preliminary data.</text>
</comment>
<feature type="domain" description="Mor transcription activator" evidence="1">
    <location>
        <begin position="49"/>
        <end position="126"/>
    </location>
</feature>
<gene>
    <name evidence="2" type="ORF">SFB21_3107</name>
</gene>
<evidence type="ECO:0000259" key="1">
    <source>
        <dbReference type="Pfam" id="PF08765"/>
    </source>
</evidence>
<dbReference type="SUPFAM" id="SSF46689">
    <property type="entry name" value="Homeodomain-like"/>
    <property type="match status" value="1"/>
</dbReference>